<evidence type="ECO:0000313" key="2">
    <source>
        <dbReference type="Proteomes" id="UP000198211"/>
    </source>
</evidence>
<reference evidence="2" key="1">
    <citation type="submission" date="2017-03" db="EMBL/GenBank/DDBJ databases">
        <title>Phytopthora megakarya and P. palmivora, two closely related causual agents of cacao black pod achieved similar genome size and gene model numbers by different mechanisms.</title>
        <authorList>
            <person name="Ali S."/>
            <person name="Shao J."/>
            <person name="Larry D.J."/>
            <person name="Kronmiller B."/>
            <person name="Shen D."/>
            <person name="Strem M.D."/>
            <person name="Melnick R.L."/>
            <person name="Guiltinan M.J."/>
            <person name="Tyler B.M."/>
            <person name="Meinhardt L.W."/>
            <person name="Bailey B.A."/>
        </authorList>
    </citation>
    <scope>NUCLEOTIDE SEQUENCE [LARGE SCALE GENOMIC DNA]</scope>
    <source>
        <strain evidence="2">zdho120</strain>
    </source>
</reference>
<keyword evidence="2" id="KW-1185">Reference proteome</keyword>
<evidence type="ECO:0000313" key="1">
    <source>
        <dbReference type="EMBL" id="OWZ15304.1"/>
    </source>
</evidence>
<proteinExistence type="predicted"/>
<name>A0A225WD30_9STRA</name>
<accession>A0A225WD30</accession>
<organism evidence="1 2">
    <name type="scientific">Phytophthora megakarya</name>
    <dbReference type="NCBI Taxonomy" id="4795"/>
    <lineage>
        <taxon>Eukaryota</taxon>
        <taxon>Sar</taxon>
        <taxon>Stramenopiles</taxon>
        <taxon>Oomycota</taxon>
        <taxon>Peronosporomycetes</taxon>
        <taxon>Peronosporales</taxon>
        <taxon>Peronosporaceae</taxon>
        <taxon>Phytophthora</taxon>
    </lineage>
</organism>
<dbReference type="EMBL" id="NBNE01001153">
    <property type="protein sequence ID" value="OWZ15304.1"/>
    <property type="molecule type" value="Genomic_DNA"/>
</dbReference>
<sequence length="143" mass="15697">MLAGDSESGVIPVALPVQSDDTESLPLLAQFAIGGVMVSTLAVLKPKRPVARFEISMWTKSATCGRSLNEWANKWSSTTVRQVVKQDDKEAGQTVTFICLWTVAQRVDKQVEQHYGVKQDGKEAGQTVRRSKTKNINDSDVTC</sequence>
<dbReference type="AlphaFoldDB" id="A0A225WD30"/>
<dbReference type="Proteomes" id="UP000198211">
    <property type="component" value="Unassembled WGS sequence"/>
</dbReference>
<gene>
    <name evidence="1" type="ORF">PHMEG_00011080</name>
</gene>
<comment type="caution">
    <text evidence="1">The sequence shown here is derived from an EMBL/GenBank/DDBJ whole genome shotgun (WGS) entry which is preliminary data.</text>
</comment>
<protein>
    <submittedName>
        <fullName evidence="1">Uncharacterized protein</fullName>
    </submittedName>
</protein>